<dbReference type="CDD" id="cd17024">
    <property type="entry name" value="T3SC_IA_DspF-like"/>
    <property type="match status" value="1"/>
</dbReference>
<proteinExistence type="predicted"/>
<dbReference type="InterPro" id="IPR010261">
    <property type="entry name" value="Tir_chaperone"/>
</dbReference>
<dbReference type="EMBL" id="JAHSTS010000001">
    <property type="protein sequence ID" value="MBV4458463.1"/>
    <property type="molecule type" value="Genomic_DNA"/>
</dbReference>
<accession>A0ABS6PDD2</accession>
<comment type="caution">
    <text evidence="1">The sequence shown here is derived from an EMBL/GenBank/DDBJ whole genome shotgun (WGS) entry which is preliminary data.</text>
</comment>
<gene>
    <name evidence="1" type="ORF">KVG96_10915</name>
</gene>
<dbReference type="RefSeq" id="WP_217892056.1">
    <property type="nucleotide sequence ID" value="NZ_JAHSTS010000001.1"/>
</dbReference>
<name>A0ABS6PDD2_9PSED</name>
<evidence type="ECO:0000313" key="2">
    <source>
        <dbReference type="Proteomes" id="UP000765224"/>
    </source>
</evidence>
<organism evidence="1 2">
    <name type="scientific">Pseudomonas ekonensis</name>
    <dbReference type="NCBI Taxonomy" id="2842353"/>
    <lineage>
        <taxon>Bacteria</taxon>
        <taxon>Pseudomonadati</taxon>
        <taxon>Pseudomonadota</taxon>
        <taxon>Gammaproteobacteria</taxon>
        <taxon>Pseudomonadales</taxon>
        <taxon>Pseudomonadaceae</taxon>
        <taxon>Pseudomonas</taxon>
    </lineage>
</organism>
<keyword evidence="2" id="KW-1185">Reference proteome</keyword>
<protein>
    <submittedName>
        <fullName evidence="1">Type III secretion system chaperone</fullName>
    </submittedName>
</protein>
<dbReference type="Proteomes" id="UP000765224">
    <property type="component" value="Unassembled WGS sequence"/>
</dbReference>
<reference evidence="1 2" key="1">
    <citation type="submission" date="2021-06" db="EMBL/GenBank/DDBJ databases">
        <title>Updating the genus Pseudomonas: Description of 43 new species and partition of the Pseudomonas putida group.</title>
        <authorList>
            <person name="Girard L."/>
            <person name="Lood C."/>
            <person name="Vandamme P."/>
            <person name="Rokni-Zadeh H."/>
            <person name="Van Noort V."/>
            <person name="Hofte M."/>
            <person name="Lavigne R."/>
            <person name="De Mot R."/>
        </authorList>
    </citation>
    <scope>NUCLEOTIDE SEQUENCE [LARGE SCALE GENOMIC DNA]</scope>
    <source>
        <strain evidence="1 2">COR58</strain>
    </source>
</reference>
<evidence type="ECO:0000313" key="1">
    <source>
        <dbReference type="EMBL" id="MBV4458463.1"/>
    </source>
</evidence>
<sequence length="132" mass="14565">MANSTPAIQRFIAHLADRLGTPLTWQNGVCALYDSEQAQAAVIEWPEHSENVIIHCRLGALRPGPDNLQRLLAMNFDIAGLRGCWLALDKGDVRLCTQRELARLDEDSFSDVVGGFVAQVRETRSGLGRALH</sequence>
<dbReference type="Pfam" id="PF05932">
    <property type="entry name" value="CesT"/>
    <property type="match status" value="1"/>
</dbReference>